<dbReference type="SUPFAM" id="SSF50494">
    <property type="entry name" value="Trypsin-like serine proteases"/>
    <property type="match status" value="1"/>
</dbReference>
<reference evidence="4 5" key="1">
    <citation type="submission" date="2019-03" db="EMBL/GenBank/DDBJ databases">
        <title>First draft genome of Liparis tanakae, snailfish: a comprehensive survey of snailfish specific genes.</title>
        <authorList>
            <person name="Kim W."/>
            <person name="Song I."/>
            <person name="Jeong J.-H."/>
            <person name="Kim D."/>
            <person name="Kim S."/>
            <person name="Ryu S."/>
            <person name="Song J.Y."/>
            <person name="Lee S.K."/>
        </authorList>
    </citation>
    <scope>NUCLEOTIDE SEQUENCE [LARGE SCALE GENOMIC DNA]</scope>
    <source>
        <tissue evidence="4">Muscle</tissue>
    </source>
</reference>
<dbReference type="AlphaFoldDB" id="A0A4Z2GM25"/>
<protein>
    <submittedName>
        <fullName evidence="4">Transmembrane protease serine 9</fullName>
    </submittedName>
</protein>
<comment type="caution">
    <text evidence="4">The sequence shown here is derived from an EMBL/GenBank/DDBJ whole genome shotgun (WGS) entry which is preliminary data.</text>
</comment>
<dbReference type="PANTHER" id="PTHR24253:SF176">
    <property type="entry name" value="CORIN, ISOFORM B"/>
    <property type="match status" value="1"/>
</dbReference>
<dbReference type="GO" id="GO:0006508">
    <property type="term" value="P:proteolysis"/>
    <property type="evidence" value="ECO:0007669"/>
    <property type="project" value="UniProtKB-KW"/>
</dbReference>
<name>A0A4Z2GM25_9TELE</name>
<dbReference type="InterPro" id="IPR001254">
    <property type="entry name" value="Trypsin_dom"/>
</dbReference>
<keyword evidence="5" id="KW-1185">Reference proteome</keyword>
<dbReference type="PANTHER" id="PTHR24253">
    <property type="entry name" value="TRANSMEMBRANE PROTEASE SERINE"/>
    <property type="match status" value="1"/>
</dbReference>
<keyword evidence="4" id="KW-0472">Membrane</keyword>
<organism evidence="4 5">
    <name type="scientific">Liparis tanakae</name>
    <name type="common">Tanaka's snailfish</name>
    <dbReference type="NCBI Taxonomy" id="230148"/>
    <lineage>
        <taxon>Eukaryota</taxon>
        <taxon>Metazoa</taxon>
        <taxon>Chordata</taxon>
        <taxon>Craniata</taxon>
        <taxon>Vertebrata</taxon>
        <taxon>Euteleostomi</taxon>
        <taxon>Actinopterygii</taxon>
        <taxon>Neopterygii</taxon>
        <taxon>Teleostei</taxon>
        <taxon>Neoteleostei</taxon>
        <taxon>Acanthomorphata</taxon>
        <taxon>Eupercaria</taxon>
        <taxon>Perciformes</taxon>
        <taxon>Cottioidei</taxon>
        <taxon>Cottales</taxon>
        <taxon>Liparidae</taxon>
        <taxon>Liparis</taxon>
    </lineage>
</organism>
<dbReference type="EMBL" id="SRLO01000489">
    <property type="protein sequence ID" value="TNN54265.1"/>
    <property type="molecule type" value="Genomic_DNA"/>
</dbReference>
<keyword evidence="1" id="KW-1015">Disulfide bond</keyword>
<dbReference type="OrthoDB" id="10002959at2759"/>
<evidence type="ECO:0000256" key="1">
    <source>
        <dbReference type="ARBA" id="ARBA00023157"/>
    </source>
</evidence>
<dbReference type="Proteomes" id="UP000314294">
    <property type="component" value="Unassembled WGS sequence"/>
</dbReference>
<evidence type="ECO:0000313" key="5">
    <source>
        <dbReference type="Proteomes" id="UP000314294"/>
    </source>
</evidence>
<dbReference type="Pfam" id="PF00089">
    <property type="entry name" value="Trypsin"/>
    <property type="match status" value="1"/>
</dbReference>
<feature type="compositionally biased region" description="Basic residues" evidence="2">
    <location>
        <begin position="117"/>
        <end position="136"/>
    </location>
</feature>
<keyword evidence="4" id="KW-0812">Transmembrane</keyword>
<sequence length="165" mass="17976">MADSNIAMLQLTKPVIYKDYIQPVCMDVSGARTFPIGSRCWVAGWEKGTGKAGSGLRDLESQVASCGDVSDSENICTTKMDLQQEDQGSPLLCSDHNSQCSDHNRKCSDHNRKCSGHNRKCSGHNRKCSGRNRKCSRPAVSNARKANPPTMPPTISLSSLELECS</sequence>
<evidence type="ECO:0000313" key="4">
    <source>
        <dbReference type="EMBL" id="TNN54265.1"/>
    </source>
</evidence>
<dbReference type="InterPro" id="IPR009003">
    <property type="entry name" value="Peptidase_S1_PA"/>
</dbReference>
<accession>A0A4Z2GM25</accession>
<feature type="region of interest" description="Disordered" evidence="2">
    <location>
        <begin position="117"/>
        <end position="158"/>
    </location>
</feature>
<evidence type="ECO:0000256" key="2">
    <source>
        <dbReference type="SAM" id="MobiDB-lite"/>
    </source>
</evidence>
<feature type="domain" description="Peptidase S1" evidence="3">
    <location>
        <begin position="3"/>
        <end position="96"/>
    </location>
</feature>
<dbReference type="GO" id="GO:0004252">
    <property type="term" value="F:serine-type endopeptidase activity"/>
    <property type="evidence" value="ECO:0007669"/>
    <property type="project" value="InterPro"/>
</dbReference>
<proteinExistence type="predicted"/>
<evidence type="ECO:0000259" key="3">
    <source>
        <dbReference type="Pfam" id="PF00089"/>
    </source>
</evidence>
<gene>
    <name evidence="4" type="primary">TMPRSS9</name>
    <name evidence="4" type="ORF">EYF80_035493</name>
</gene>
<keyword evidence="4" id="KW-0645">Protease</keyword>
<keyword evidence="4" id="KW-0378">Hydrolase</keyword>
<dbReference type="InterPro" id="IPR043504">
    <property type="entry name" value="Peptidase_S1_PA_chymotrypsin"/>
</dbReference>
<dbReference type="Gene3D" id="2.40.10.10">
    <property type="entry name" value="Trypsin-like serine proteases"/>
    <property type="match status" value="1"/>
</dbReference>